<dbReference type="SUPFAM" id="SSF52980">
    <property type="entry name" value="Restriction endonuclease-like"/>
    <property type="match status" value="1"/>
</dbReference>
<comment type="caution">
    <text evidence="2">The sequence shown here is derived from an EMBL/GenBank/DDBJ whole genome shotgun (WGS) entry which is preliminary data.</text>
</comment>
<name>A0A9D2LZX6_9FIRM</name>
<evidence type="ECO:0000313" key="2">
    <source>
        <dbReference type="EMBL" id="HJB37838.1"/>
    </source>
</evidence>
<dbReference type="PANTHER" id="PTHR36558">
    <property type="entry name" value="GLR1098 PROTEIN"/>
    <property type="match status" value="1"/>
</dbReference>
<reference evidence="2" key="1">
    <citation type="journal article" date="2021" name="PeerJ">
        <title>Extensive microbial diversity within the chicken gut microbiome revealed by metagenomics and culture.</title>
        <authorList>
            <person name="Gilroy R."/>
            <person name="Ravi A."/>
            <person name="Getino M."/>
            <person name="Pursley I."/>
            <person name="Horton D.L."/>
            <person name="Alikhan N.F."/>
            <person name="Baker D."/>
            <person name="Gharbi K."/>
            <person name="Hall N."/>
            <person name="Watson M."/>
            <person name="Adriaenssens E.M."/>
            <person name="Foster-Nyarko E."/>
            <person name="Jarju S."/>
            <person name="Secka A."/>
            <person name="Antonio M."/>
            <person name="Oren A."/>
            <person name="Chaudhuri R.R."/>
            <person name="La Ragione R."/>
            <person name="Hildebrand F."/>
            <person name="Pallen M.J."/>
        </authorList>
    </citation>
    <scope>NUCLEOTIDE SEQUENCE</scope>
    <source>
        <strain evidence="2">ChiBcolR8-3208</strain>
    </source>
</reference>
<keyword evidence="2" id="KW-0255">Endonuclease</keyword>
<dbReference type="Pfam" id="PF05685">
    <property type="entry name" value="Uma2"/>
    <property type="match status" value="1"/>
</dbReference>
<dbReference type="InterPro" id="IPR011335">
    <property type="entry name" value="Restrct_endonuc-II-like"/>
</dbReference>
<dbReference type="Proteomes" id="UP000824214">
    <property type="component" value="Unassembled WGS sequence"/>
</dbReference>
<sequence length="190" mass="21343">MALPAEKGRYTFADCLTWDENDRAELIGGEIVMMAPTSRVHQKICGELFRQIANFLEGKKCEVYAAPFAVRLFEKNGDTPEDVDTMVEPDISVVCDRDKLDSHGCKGAPDLVVEVLSPSTHRHDRLVKLDLYQRAGVREYWIISPEEKTAQVFLLQNGLLLPREVYGPKDVGKVNVLDGCFVELSKVFAE</sequence>
<dbReference type="GO" id="GO:0004519">
    <property type="term" value="F:endonuclease activity"/>
    <property type="evidence" value="ECO:0007669"/>
    <property type="project" value="UniProtKB-KW"/>
</dbReference>
<keyword evidence="2" id="KW-0540">Nuclease</keyword>
<keyword evidence="2" id="KW-0378">Hydrolase</keyword>
<dbReference type="InterPro" id="IPR008538">
    <property type="entry name" value="Uma2"/>
</dbReference>
<gene>
    <name evidence="2" type="ORF">H9942_07205</name>
</gene>
<reference evidence="2" key="2">
    <citation type="submission" date="2021-04" db="EMBL/GenBank/DDBJ databases">
        <authorList>
            <person name="Gilroy R."/>
        </authorList>
    </citation>
    <scope>NUCLEOTIDE SEQUENCE</scope>
    <source>
        <strain evidence="2">ChiBcolR8-3208</strain>
    </source>
</reference>
<dbReference type="PANTHER" id="PTHR36558:SF1">
    <property type="entry name" value="RESTRICTION ENDONUCLEASE DOMAIN-CONTAINING PROTEIN-RELATED"/>
    <property type="match status" value="1"/>
</dbReference>
<dbReference type="CDD" id="cd06260">
    <property type="entry name" value="DUF820-like"/>
    <property type="match status" value="1"/>
</dbReference>
<protein>
    <submittedName>
        <fullName evidence="2">Uma2 family endonuclease</fullName>
    </submittedName>
</protein>
<organism evidence="2 3">
    <name type="scientific">Candidatus Acutalibacter ornithocaccae</name>
    <dbReference type="NCBI Taxonomy" id="2838416"/>
    <lineage>
        <taxon>Bacteria</taxon>
        <taxon>Bacillati</taxon>
        <taxon>Bacillota</taxon>
        <taxon>Clostridia</taxon>
        <taxon>Eubacteriales</taxon>
        <taxon>Acutalibacteraceae</taxon>
        <taxon>Acutalibacter</taxon>
    </lineage>
</organism>
<evidence type="ECO:0000259" key="1">
    <source>
        <dbReference type="Pfam" id="PF05685"/>
    </source>
</evidence>
<dbReference type="InterPro" id="IPR012296">
    <property type="entry name" value="Nuclease_put_TT1808"/>
</dbReference>
<dbReference type="Gene3D" id="3.90.1570.10">
    <property type="entry name" value="tt1808, chain A"/>
    <property type="match status" value="1"/>
</dbReference>
<proteinExistence type="predicted"/>
<evidence type="ECO:0000313" key="3">
    <source>
        <dbReference type="Proteomes" id="UP000824214"/>
    </source>
</evidence>
<feature type="domain" description="Putative restriction endonuclease" evidence="1">
    <location>
        <begin position="17"/>
        <end position="174"/>
    </location>
</feature>
<dbReference type="EMBL" id="DWXZ01000150">
    <property type="protein sequence ID" value="HJB37838.1"/>
    <property type="molecule type" value="Genomic_DNA"/>
</dbReference>
<dbReference type="AlphaFoldDB" id="A0A9D2LZX6"/>
<accession>A0A9D2LZX6</accession>